<evidence type="ECO:0000313" key="2">
    <source>
        <dbReference type="Proteomes" id="UP000703893"/>
    </source>
</evidence>
<dbReference type="AlphaFoldDB" id="A0A937X3D6"/>
<sequence length="149" mass="15359">MPDLPRPPAGARPTLPIPPGLAQFAGALSGPTIALGGPSLPLDVQSQLQSVLADTSRSEIGPSSAEDAAKDFAGILFGYMFSEMRPKAGEEGGLLGGGDSELFMDFFDRAMGRHFVDGAGGPLVEALVKQLTKGGQDQTDSDQAGRTDT</sequence>
<accession>A0A937X3D6</accession>
<gene>
    <name evidence="1" type="ORF">FJZ00_02805</name>
</gene>
<name>A0A937X3D6_9BACT</name>
<reference evidence="1 2" key="1">
    <citation type="submission" date="2019-03" db="EMBL/GenBank/DDBJ databases">
        <title>Lake Tanganyika Metagenome-Assembled Genomes (MAGs).</title>
        <authorList>
            <person name="Tran P."/>
        </authorList>
    </citation>
    <scope>NUCLEOTIDE SEQUENCE [LARGE SCALE GENOMIC DNA]</scope>
    <source>
        <strain evidence="1">K_DeepCast_65m_m2_236</strain>
    </source>
</reference>
<comment type="caution">
    <text evidence="1">The sequence shown here is derived from an EMBL/GenBank/DDBJ whole genome shotgun (WGS) entry which is preliminary data.</text>
</comment>
<protein>
    <recommendedName>
        <fullName evidence="3">Flagellar protein FlgJ N-terminal domain-containing protein</fullName>
    </recommendedName>
</protein>
<dbReference type="EMBL" id="VGJX01000110">
    <property type="protein sequence ID" value="MBM3274057.1"/>
    <property type="molecule type" value="Genomic_DNA"/>
</dbReference>
<dbReference type="Proteomes" id="UP000703893">
    <property type="component" value="Unassembled WGS sequence"/>
</dbReference>
<proteinExistence type="predicted"/>
<evidence type="ECO:0008006" key="3">
    <source>
        <dbReference type="Google" id="ProtNLM"/>
    </source>
</evidence>
<evidence type="ECO:0000313" key="1">
    <source>
        <dbReference type="EMBL" id="MBM3274057.1"/>
    </source>
</evidence>
<organism evidence="1 2">
    <name type="scientific">Candidatus Tanganyikabacteria bacterium</name>
    <dbReference type="NCBI Taxonomy" id="2961651"/>
    <lineage>
        <taxon>Bacteria</taxon>
        <taxon>Bacillati</taxon>
        <taxon>Candidatus Sericytochromatia</taxon>
        <taxon>Candidatus Tanganyikabacteria</taxon>
    </lineage>
</organism>